<dbReference type="InterPro" id="IPR012340">
    <property type="entry name" value="NA-bd_OB-fold"/>
</dbReference>
<evidence type="ECO:0000256" key="11">
    <source>
        <dbReference type="ARBA" id="ARBA00056663"/>
    </source>
</evidence>
<keyword evidence="7 12" id="KW-0735">Signal-anchor</keyword>
<dbReference type="Proteomes" id="UP000247792">
    <property type="component" value="Unassembled WGS sequence"/>
</dbReference>
<keyword evidence="5 12" id="KW-0479">Metal-binding</keyword>
<dbReference type="GO" id="GO:0020037">
    <property type="term" value="F:heme binding"/>
    <property type="evidence" value="ECO:0007669"/>
    <property type="project" value="InterPro"/>
</dbReference>
<accession>A0A318JUA7</accession>
<dbReference type="RefSeq" id="WP_110255318.1">
    <property type="nucleotide sequence ID" value="NZ_QJKB01000003.1"/>
</dbReference>
<dbReference type="SUPFAM" id="SSF82093">
    <property type="entry name" value="Heme chaperone CcmE"/>
    <property type="match status" value="1"/>
</dbReference>
<feature type="topological domain" description="Extracellular" evidence="12">
    <location>
        <begin position="29"/>
        <end position="152"/>
    </location>
</feature>
<feature type="topological domain" description="Cytoplasmic" evidence="12">
    <location>
        <begin position="1"/>
        <end position="7"/>
    </location>
</feature>
<evidence type="ECO:0000256" key="1">
    <source>
        <dbReference type="ARBA" id="ARBA00004533"/>
    </source>
</evidence>
<proteinExistence type="inferred from homology"/>
<evidence type="ECO:0000256" key="2">
    <source>
        <dbReference type="ARBA" id="ARBA00022475"/>
    </source>
</evidence>
<dbReference type="GO" id="GO:0017004">
    <property type="term" value="P:cytochrome complex assembly"/>
    <property type="evidence" value="ECO:0007669"/>
    <property type="project" value="UniProtKB-KW"/>
</dbReference>
<evidence type="ECO:0000256" key="12">
    <source>
        <dbReference type="HAMAP-Rule" id="MF_01959"/>
    </source>
</evidence>
<comment type="caution">
    <text evidence="14">The sequence shown here is derived from an EMBL/GenBank/DDBJ whole genome shotgun (WGS) entry which is preliminary data.</text>
</comment>
<dbReference type="GO" id="GO:0046872">
    <property type="term" value="F:metal ion binding"/>
    <property type="evidence" value="ECO:0007669"/>
    <property type="project" value="UniProtKB-KW"/>
</dbReference>
<keyword evidence="2 12" id="KW-1003">Cell membrane</keyword>
<gene>
    <name evidence="12" type="primary">ccmE</name>
    <name evidence="12" type="synonym">cycJ</name>
    <name evidence="14" type="ORF">DFR42_103337</name>
</gene>
<evidence type="ECO:0000256" key="10">
    <source>
        <dbReference type="ARBA" id="ARBA00023136"/>
    </source>
</evidence>
<dbReference type="NCBIfam" id="NF009729">
    <property type="entry name" value="PRK13254.1-3"/>
    <property type="match status" value="1"/>
</dbReference>
<keyword evidence="9 12" id="KW-0408">Iron</keyword>
<comment type="subcellular location">
    <subcellularLocation>
        <location evidence="1">Cell inner membrane</location>
    </subcellularLocation>
    <subcellularLocation>
        <location evidence="12">Cell membrane</location>
        <topology evidence="12">Single-pass type II membrane protein</topology>
    </subcellularLocation>
</comment>
<dbReference type="EMBL" id="QJKB01000003">
    <property type="protein sequence ID" value="PXX44068.1"/>
    <property type="molecule type" value="Genomic_DNA"/>
</dbReference>
<evidence type="ECO:0000256" key="3">
    <source>
        <dbReference type="ARBA" id="ARBA00022617"/>
    </source>
</evidence>
<dbReference type="InterPro" id="IPR036127">
    <property type="entry name" value="CcmE-like_sf"/>
</dbReference>
<evidence type="ECO:0000313" key="15">
    <source>
        <dbReference type="Proteomes" id="UP000247792"/>
    </source>
</evidence>
<evidence type="ECO:0000256" key="6">
    <source>
        <dbReference type="ARBA" id="ARBA00022748"/>
    </source>
</evidence>
<sequence>MKARKKRLLLVTVSLSLLGLATFFILNAFQKNLVFFFTPTQISAGEAPLQHSFRVGGMVENGSLKTLEDGITVRFLVTDTRNSLAVQYRGILPDLFKEGKGVVAQGKLAQAGVFIAEQVLAKHDENYMPPDAKYAIDQAKTKAKTLPEAVLP</sequence>
<protein>
    <recommendedName>
        <fullName evidence="12">Cytochrome c-type biogenesis protein CcmE</fullName>
    </recommendedName>
    <alternativeName>
        <fullName evidence="12">Cytochrome c maturation protein E</fullName>
    </alternativeName>
    <alternativeName>
        <fullName evidence="12">Heme chaperone CcmE</fullName>
    </alternativeName>
</protein>
<evidence type="ECO:0000256" key="4">
    <source>
        <dbReference type="ARBA" id="ARBA00022692"/>
    </source>
</evidence>
<keyword evidence="8 12" id="KW-1133">Transmembrane helix</keyword>
<keyword evidence="10 12" id="KW-0472">Membrane</keyword>
<dbReference type="GO" id="GO:0005886">
    <property type="term" value="C:plasma membrane"/>
    <property type="evidence" value="ECO:0007669"/>
    <property type="project" value="UniProtKB-SubCell"/>
</dbReference>
<keyword evidence="6 12" id="KW-0201">Cytochrome c-type biogenesis</keyword>
<comment type="similarity">
    <text evidence="12">Belongs to the CcmE/CycJ family.</text>
</comment>
<dbReference type="AlphaFoldDB" id="A0A318JUA7"/>
<dbReference type="FunFam" id="2.40.50.140:FF:000104">
    <property type="entry name" value="Cytochrome c-type biogenesis protein CcmE"/>
    <property type="match status" value="1"/>
</dbReference>
<evidence type="ECO:0000313" key="14">
    <source>
        <dbReference type="EMBL" id="PXX44068.1"/>
    </source>
</evidence>
<dbReference type="OrthoDB" id="9793584at2"/>
<feature type="binding site" description="covalent" evidence="12 13">
    <location>
        <position position="123"/>
    </location>
    <ligand>
        <name>heme</name>
        <dbReference type="ChEBI" id="CHEBI:30413"/>
    </ligand>
</feature>
<dbReference type="InterPro" id="IPR004329">
    <property type="entry name" value="CcmE"/>
</dbReference>
<keyword evidence="4 12" id="KW-0812">Transmembrane</keyword>
<evidence type="ECO:0000256" key="8">
    <source>
        <dbReference type="ARBA" id="ARBA00022989"/>
    </source>
</evidence>
<dbReference type="Gene3D" id="2.40.50.140">
    <property type="entry name" value="Nucleic acid-binding proteins"/>
    <property type="match status" value="1"/>
</dbReference>
<dbReference type="Pfam" id="PF03100">
    <property type="entry name" value="CcmE"/>
    <property type="match status" value="1"/>
</dbReference>
<reference evidence="14 15" key="1">
    <citation type="submission" date="2018-05" db="EMBL/GenBank/DDBJ databases">
        <title>Genomic Encyclopedia of Type Strains, Phase IV (KMG-IV): sequencing the most valuable type-strain genomes for metagenomic binning, comparative biology and taxonomic classification.</title>
        <authorList>
            <person name="Goeker M."/>
        </authorList>
    </citation>
    <scope>NUCLEOTIDE SEQUENCE [LARGE SCALE GENOMIC DNA]</scope>
    <source>
        <strain evidence="14 15">DSM 19792</strain>
    </source>
</reference>
<evidence type="ECO:0000256" key="13">
    <source>
        <dbReference type="PIRSR" id="PIRSR604329-50"/>
    </source>
</evidence>
<evidence type="ECO:0000256" key="7">
    <source>
        <dbReference type="ARBA" id="ARBA00022968"/>
    </source>
</evidence>
<keyword evidence="3 12" id="KW-0349">Heme</keyword>
<organism evidence="14 15">
    <name type="scientific">Undibacterium pigrum</name>
    <dbReference type="NCBI Taxonomy" id="401470"/>
    <lineage>
        <taxon>Bacteria</taxon>
        <taxon>Pseudomonadati</taxon>
        <taxon>Pseudomonadota</taxon>
        <taxon>Betaproteobacteria</taxon>
        <taxon>Burkholderiales</taxon>
        <taxon>Oxalobacteraceae</taxon>
        <taxon>Undibacterium</taxon>
    </lineage>
</organism>
<dbReference type="GO" id="GO:0017003">
    <property type="term" value="P:protein-heme linkage"/>
    <property type="evidence" value="ECO:0007669"/>
    <property type="project" value="UniProtKB-UniRule"/>
</dbReference>
<name>A0A318JUA7_9BURK</name>
<feature type="binding site" description="axial binding residue" evidence="12 13">
    <location>
        <position position="127"/>
    </location>
    <ligand>
        <name>heme</name>
        <dbReference type="ChEBI" id="CHEBI:30413"/>
    </ligand>
    <ligandPart>
        <name>Fe</name>
        <dbReference type="ChEBI" id="CHEBI:18248"/>
    </ligandPart>
</feature>
<dbReference type="NCBIfam" id="NF009731">
    <property type="entry name" value="PRK13254.1-5"/>
    <property type="match status" value="1"/>
</dbReference>
<keyword evidence="15" id="KW-1185">Reference proteome</keyword>
<comment type="function">
    <text evidence="11 12">Heme chaperone required for the biogenesis of c-type cytochromes. Transiently binds heme delivered by CcmC and transfers the heme to apo-cytochromes in a process facilitated by CcmF and CcmH.</text>
</comment>
<dbReference type="PANTHER" id="PTHR34128">
    <property type="entry name" value="CYTOCHROME C-TYPE BIOGENESIS PROTEIN CCME HOMOLOG, MITOCHONDRIAL"/>
    <property type="match status" value="1"/>
</dbReference>
<evidence type="ECO:0000256" key="5">
    <source>
        <dbReference type="ARBA" id="ARBA00022723"/>
    </source>
</evidence>
<evidence type="ECO:0000256" key="9">
    <source>
        <dbReference type="ARBA" id="ARBA00023004"/>
    </source>
</evidence>
<dbReference type="NCBIfam" id="NF009727">
    <property type="entry name" value="PRK13254.1-1"/>
    <property type="match status" value="1"/>
</dbReference>
<dbReference type="PANTHER" id="PTHR34128:SF2">
    <property type="entry name" value="CYTOCHROME C-TYPE BIOGENESIS PROTEIN CCME HOMOLOG, MITOCHONDRIAL"/>
    <property type="match status" value="1"/>
</dbReference>
<dbReference type="HAMAP" id="MF_01959">
    <property type="entry name" value="CcmE"/>
    <property type="match status" value="1"/>
</dbReference>